<evidence type="ECO:0000256" key="1">
    <source>
        <dbReference type="ARBA" id="ARBA00001946"/>
    </source>
</evidence>
<keyword evidence="6" id="KW-0732">Signal</keyword>
<dbReference type="InterPro" id="IPR008271">
    <property type="entry name" value="Ser/Thr_kinase_AS"/>
</dbReference>
<dbReference type="Gene3D" id="3.30.200.20">
    <property type="entry name" value="Phosphorylase Kinase, domain 1"/>
    <property type="match status" value="1"/>
</dbReference>
<dbReference type="Pfam" id="PF00004">
    <property type="entry name" value="AAA"/>
    <property type="match status" value="1"/>
</dbReference>
<dbReference type="eggNOG" id="KOG0743">
    <property type="taxonomic scope" value="Eukaryota"/>
</dbReference>
<keyword evidence="3" id="KW-0460">Magnesium</keyword>
<dbReference type="PROSITE" id="PS50011">
    <property type="entry name" value="PROTEIN_KINASE_DOM"/>
    <property type="match status" value="1"/>
</dbReference>
<dbReference type="Gene3D" id="3.40.50.300">
    <property type="entry name" value="P-loop containing nucleotide triphosphate hydrolases"/>
    <property type="match status" value="1"/>
</dbReference>
<feature type="region of interest" description="Disordered" evidence="5">
    <location>
        <begin position="327"/>
        <end position="347"/>
    </location>
</feature>
<dbReference type="InterPro" id="IPR058017">
    <property type="entry name" value="At3g28540-like_C"/>
</dbReference>
<dbReference type="Pfam" id="PF00069">
    <property type="entry name" value="Pkinase"/>
    <property type="match status" value="1"/>
</dbReference>
<evidence type="ECO:0000256" key="2">
    <source>
        <dbReference type="ARBA" id="ARBA00007448"/>
    </source>
</evidence>
<evidence type="ECO:0000313" key="9">
    <source>
        <dbReference type="Proteomes" id="UP000006591"/>
    </source>
</evidence>
<comment type="similarity">
    <text evidence="2">Belongs to the AAA ATPase family. BCS1 subfamily.</text>
</comment>
<dbReference type="GO" id="GO:0016887">
    <property type="term" value="F:ATP hydrolysis activity"/>
    <property type="evidence" value="ECO:0007669"/>
    <property type="project" value="InterPro"/>
</dbReference>
<dbReference type="PROSITE" id="PS00108">
    <property type="entry name" value="PROTEIN_KINASE_ST"/>
    <property type="match status" value="1"/>
</dbReference>
<dbReference type="InterPro" id="IPR003959">
    <property type="entry name" value="ATPase_AAA_core"/>
</dbReference>
<comment type="catalytic activity">
    <reaction evidence="4">
        <text>ATP + H2O = ADP + phosphate + H(+)</text>
        <dbReference type="Rhea" id="RHEA:13065"/>
        <dbReference type="ChEBI" id="CHEBI:15377"/>
        <dbReference type="ChEBI" id="CHEBI:15378"/>
        <dbReference type="ChEBI" id="CHEBI:30616"/>
        <dbReference type="ChEBI" id="CHEBI:43474"/>
        <dbReference type="ChEBI" id="CHEBI:456216"/>
    </reaction>
</comment>
<dbReference type="eggNOG" id="KOG0663">
    <property type="taxonomic scope" value="Eukaryota"/>
</dbReference>
<dbReference type="InterPro" id="IPR025753">
    <property type="entry name" value="AAA_N_dom"/>
</dbReference>
<evidence type="ECO:0000259" key="7">
    <source>
        <dbReference type="PROSITE" id="PS50011"/>
    </source>
</evidence>
<accession>A0A0E0IKS4</accession>
<dbReference type="InterPro" id="IPR011009">
    <property type="entry name" value="Kinase-like_dom_sf"/>
</dbReference>
<dbReference type="SUPFAM" id="SSF56112">
    <property type="entry name" value="Protein kinase-like (PK-like)"/>
    <property type="match status" value="1"/>
</dbReference>
<feature type="signal peptide" evidence="6">
    <location>
        <begin position="1"/>
        <end position="22"/>
    </location>
</feature>
<dbReference type="EnsemblPlants" id="ONIVA09G13200.1">
    <property type="protein sequence ID" value="ONIVA09G13200.1"/>
    <property type="gene ID" value="ONIVA09G13200"/>
</dbReference>
<dbReference type="AlphaFoldDB" id="A0A0E0IKS4"/>
<organism evidence="8">
    <name type="scientific">Oryza nivara</name>
    <name type="common">Indian wild rice</name>
    <name type="synonym">Oryza sativa f. spontanea</name>
    <dbReference type="NCBI Taxonomy" id="4536"/>
    <lineage>
        <taxon>Eukaryota</taxon>
        <taxon>Viridiplantae</taxon>
        <taxon>Streptophyta</taxon>
        <taxon>Embryophyta</taxon>
        <taxon>Tracheophyta</taxon>
        <taxon>Spermatophyta</taxon>
        <taxon>Magnoliopsida</taxon>
        <taxon>Liliopsida</taxon>
        <taxon>Poales</taxon>
        <taxon>Poaceae</taxon>
        <taxon>BOP clade</taxon>
        <taxon>Oryzoideae</taxon>
        <taxon>Oryzeae</taxon>
        <taxon>Oryzinae</taxon>
        <taxon>Oryza</taxon>
    </lineage>
</organism>
<dbReference type="SUPFAM" id="SSF52540">
    <property type="entry name" value="P-loop containing nucleoside triphosphate hydrolases"/>
    <property type="match status" value="1"/>
</dbReference>
<evidence type="ECO:0000313" key="8">
    <source>
        <dbReference type="EnsemblPlants" id="ONIVA09G13200.1"/>
    </source>
</evidence>
<protein>
    <recommendedName>
        <fullName evidence="7">Protein kinase domain-containing protein</fullName>
    </recommendedName>
</protein>
<dbReference type="PROSITE" id="PS00674">
    <property type="entry name" value="AAA"/>
    <property type="match status" value="1"/>
</dbReference>
<dbReference type="InterPro" id="IPR000719">
    <property type="entry name" value="Prot_kinase_dom"/>
</dbReference>
<dbReference type="Pfam" id="PF14363">
    <property type="entry name" value="AAA_assoc"/>
    <property type="match status" value="1"/>
</dbReference>
<dbReference type="GO" id="GO:0005524">
    <property type="term" value="F:ATP binding"/>
    <property type="evidence" value="ECO:0007669"/>
    <property type="project" value="InterPro"/>
</dbReference>
<dbReference type="SMART" id="SM00382">
    <property type="entry name" value="AAA"/>
    <property type="match status" value="1"/>
</dbReference>
<evidence type="ECO:0000256" key="5">
    <source>
        <dbReference type="SAM" id="MobiDB-lite"/>
    </source>
</evidence>
<evidence type="ECO:0000256" key="6">
    <source>
        <dbReference type="SAM" id="SignalP"/>
    </source>
</evidence>
<dbReference type="Pfam" id="PF25568">
    <property type="entry name" value="AAA_lid_At3g28540"/>
    <property type="match status" value="1"/>
</dbReference>
<dbReference type="GO" id="GO:0006950">
    <property type="term" value="P:response to stress"/>
    <property type="evidence" value="ECO:0007669"/>
    <property type="project" value="UniProtKB-ARBA"/>
</dbReference>
<feature type="compositionally biased region" description="Acidic residues" evidence="5">
    <location>
        <begin position="332"/>
        <end position="343"/>
    </location>
</feature>
<reference evidence="8" key="1">
    <citation type="submission" date="2015-04" db="UniProtKB">
        <authorList>
            <consortium name="EnsemblPlants"/>
        </authorList>
    </citation>
    <scope>IDENTIFICATION</scope>
    <source>
        <strain evidence="8">SL10</strain>
    </source>
</reference>
<dbReference type="InterPro" id="IPR003960">
    <property type="entry name" value="ATPase_AAA_CS"/>
</dbReference>
<proteinExistence type="inferred from homology"/>
<dbReference type="CDD" id="cd19510">
    <property type="entry name" value="RecA-like_BCS1"/>
    <property type="match status" value="1"/>
</dbReference>
<dbReference type="PANTHER" id="PTHR23070">
    <property type="entry name" value="BCS1 AAA-TYPE ATPASE"/>
    <property type="match status" value="1"/>
</dbReference>
<evidence type="ECO:0000256" key="3">
    <source>
        <dbReference type="ARBA" id="ARBA00022842"/>
    </source>
</evidence>
<feature type="domain" description="Protein kinase" evidence="7">
    <location>
        <begin position="617"/>
        <end position="888"/>
    </location>
</feature>
<name>A0A0E0IKS4_ORYNI</name>
<feature type="chain" id="PRO_5002363050" description="Protein kinase domain-containing protein" evidence="6">
    <location>
        <begin position="23"/>
        <end position="937"/>
    </location>
</feature>
<keyword evidence="9" id="KW-1185">Reference proteome</keyword>
<dbReference type="InterPro" id="IPR027417">
    <property type="entry name" value="P-loop_NTPase"/>
</dbReference>
<dbReference type="Proteomes" id="UP000006591">
    <property type="component" value="Chromosome 9"/>
</dbReference>
<comment type="cofactor">
    <cofactor evidence="1">
        <name>Mg(2+)</name>
        <dbReference type="ChEBI" id="CHEBI:18420"/>
    </cofactor>
</comment>
<dbReference type="GO" id="GO:0004672">
    <property type="term" value="F:protein kinase activity"/>
    <property type="evidence" value="ECO:0007669"/>
    <property type="project" value="InterPro"/>
</dbReference>
<dbReference type="InterPro" id="IPR050747">
    <property type="entry name" value="Mitochondrial_chaperone_BCS1"/>
</dbReference>
<dbReference type="STRING" id="4536.A0A0E0IKS4"/>
<dbReference type="SMART" id="SM00220">
    <property type="entry name" value="S_TKc"/>
    <property type="match status" value="1"/>
</dbReference>
<evidence type="ECO:0000256" key="4">
    <source>
        <dbReference type="ARBA" id="ARBA00049360"/>
    </source>
</evidence>
<dbReference type="InterPro" id="IPR003593">
    <property type="entry name" value="AAA+_ATPase"/>
</dbReference>
<dbReference type="Gene3D" id="1.10.510.10">
    <property type="entry name" value="Transferase(Phosphotransferase) domain 1"/>
    <property type="match status" value="2"/>
</dbReference>
<reference evidence="8" key="2">
    <citation type="submission" date="2018-04" db="EMBL/GenBank/DDBJ databases">
        <title>OnivRS2 (Oryza nivara Reference Sequence Version 2).</title>
        <authorList>
            <person name="Zhang J."/>
            <person name="Kudrna D."/>
            <person name="Lee S."/>
            <person name="Talag J."/>
            <person name="Rajasekar S."/>
            <person name="Welchert J."/>
            <person name="Hsing Y.-I."/>
            <person name="Wing R.A."/>
        </authorList>
    </citation>
    <scope>NUCLEOTIDE SEQUENCE [LARGE SCALE GENOMIC DNA]</scope>
    <source>
        <strain evidence="8">SL10</strain>
    </source>
</reference>
<sequence>MEFLSQMWSLLGLLTILQNVLPTQLLSLLHSLWQSLQDSLTPYSYFDVPEFLGSAAVEPNALYRHVQLYLHRSLLLSSPPPPRLTLSLPRSVAVSGGGGGHDAGAAAAAATPSVSLSPNHSVADSFDGHRAVWTHHADTLQDSLEERRSFSLRLPKRHAAAVLPAYLAHLAAAADHLERSSRARRLHTNAASPRGAAAWSSVPFCHPSTFDTLALDPELKARLLADLTAFADGSEFYRRTGRPWKRGYLLHGPPGSGKSSLIAAMANHLRYDVFDLELTRVATNADLRALLIQTTNRSLIVIEDIDCSLHLTGDRKSRRNKRRRLLHATAASDDDSSDSDSDGGDNHHSKVTLSGLLNFTDGLWSCCGEERIIVFTTNHVDGIDPALLRPGRMDVHVRLGACGAHAMRELVGRYVGVEDHEMLDAAECCVRGGAEMTPAEVGEVLLRSRDDPDAAVTELAVELKARQSAAADELQWEDSAAELSDESPRKKGLGWEGKYPKAFLFSWPDYVQGQLQATSLFCIATMGGGDVCTMADERDDGTGTAASMAATRLAELCAMIDDHTAAGTMSEKRVATICAMIEECNDDVEEASRRRSSRRRSGRWRRRVGGTSSTRCYRQIGRISSGGFGVVVKAEHRDTGQTVAMKTLFRRRRSADDDAADLLREASFMAACRGNPYLVGLHGVARNPRTKQYSLVMEYVGPSLSAALAEHVERHGGEGYAEATVRRIMRQLLTGAAAMHERRIIHRDIKASNILVGGDGDVVKICDFGLAMSTAEAAAPYRRLLSGEAPFRGEGTSDQLYQIFDMLGVPGNKTREAFKSKSELLAYEVRRWQALRRPQPEQEAHGWLPELFPEKLLSRDGFDVLRGLLTFDPGERLTAAAALRHRWFAGADADESGVAALHRKTASIVAGAVISAGAFVGTWMIPWCDCRTAGTEA</sequence>
<dbReference type="HOGENOM" id="CLU_013237_0_0_1"/>
<dbReference type="Gramene" id="ONIVA09G13200.1">
    <property type="protein sequence ID" value="ONIVA09G13200.1"/>
    <property type="gene ID" value="ONIVA09G13200"/>
</dbReference>
<dbReference type="OMA" id="IEECNAG"/>